<feature type="domain" description="Rhodanese" evidence="1">
    <location>
        <begin position="15"/>
        <end position="98"/>
    </location>
</feature>
<dbReference type="EMBL" id="MWPX01000008">
    <property type="protein sequence ID" value="OUM49099.1"/>
    <property type="molecule type" value="Genomic_DNA"/>
</dbReference>
<reference evidence="2 3" key="1">
    <citation type="submission" date="2017-02" db="EMBL/GenBank/DDBJ databases">
        <title>Bacillus pseudomycoides isolate FSL K6-0042.</title>
        <authorList>
            <person name="Kovac J."/>
        </authorList>
    </citation>
    <scope>NUCLEOTIDE SEQUENCE [LARGE SCALE GENOMIC DNA]</scope>
    <source>
        <strain evidence="2 3">FSL K6-0042</strain>
    </source>
</reference>
<sequence>MKEMTAKELENKLMNHEVLHVIDVREVEEVMEGKIPGAIHIPLGLLEFRMHELDKNKEYIMVCRSGGRSSRAVQFLESYGFGVINMTGGMLDWEGKIE</sequence>
<dbReference type="Proteomes" id="UP000195321">
    <property type="component" value="Unassembled WGS sequence"/>
</dbReference>
<dbReference type="RefSeq" id="WP_006093617.1">
    <property type="nucleotide sequence ID" value="NZ_CP007626.1"/>
</dbReference>
<dbReference type="PANTHER" id="PTHR43031">
    <property type="entry name" value="FAD-DEPENDENT OXIDOREDUCTASE"/>
    <property type="match status" value="1"/>
</dbReference>
<gene>
    <name evidence="2" type="ORF">BW425_09845</name>
</gene>
<dbReference type="AlphaFoldDB" id="A0A1S9WZG3"/>
<dbReference type="SMART" id="SM00450">
    <property type="entry name" value="RHOD"/>
    <property type="match status" value="1"/>
</dbReference>
<dbReference type="Pfam" id="PF00581">
    <property type="entry name" value="Rhodanese"/>
    <property type="match status" value="1"/>
</dbReference>
<protein>
    <submittedName>
        <fullName evidence="2">Rhodanese</fullName>
    </submittedName>
</protein>
<dbReference type="InterPro" id="IPR001763">
    <property type="entry name" value="Rhodanese-like_dom"/>
</dbReference>
<dbReference type="Gene3D" id="3.40.250.10">
    <property type="entry name" value="Rhodanese-like domain"/>
    <property type="match status" value="1"/>
</dbReference>
<dbReference type="SUPFAM" id="SSF52821">
    <property type="entry name" value="Rhodanese/Cell cycle control phosphatase"/>
    <property type="match status" value="1"/>
</dbReference>
<evidence type="ECO:0000313" key="3">
    <source>
        <dbReference type="Proteomes" id="UP000195321"/>
    </source>
</evidence>
<evidence type="ECO:0000313" key="2">
    <source>
        <dbReference type="EMBL" id="OUM49099.1"/>
    </source>
</evidence>
<organism evidence="2 3">
    <name type="scientific">Bacillus pseudomycoides</name>
    <dbReference type="NCBI Taxonomy" id="64104"/>
    <lineage>
        <taxon>Bacteria</taxon>
        <taxon>Bacillati</taxon>
        <taxon>Bacillota</taxon>
        <taxon>Bacilli</taxon>
        <taxon>Bacillales</taxon>
        <taxon>Bacillaceae</taxon>
        <taxon>Bacillus</taxon>
        <taxon>Bacillus cereus group</taxon>
    </lineage>
</organism>
<accession>A0A1S9WZG3</accession>
<proteinExistence type="predicted"/>
<dbReference type="GeneID" id="34213747"/>
<name>A0A1S9WZG3_9BACI</name>
<dbReference type="CDD" id="cd00158">
    <property type="entry name" value="RHOD"/>
    <property type="match status" value="1"/>
</dbReference>
<dbReference type="KEGG" id="bmyc:DJ92_3378"/>
<dbReference type="InterPro" id="IPR036873">
    <property type="entry name" value="Rhodanese-like_dom_sf"/>
</dbReference>
<dbReference type="PANTHER" id="PTHR43031:SF17">
    <property type="entry name" value="SULFURTRANSFERASE YTWF-RELATED"/>
    <property type="match status" value="1"/>
</dbReference>
<dbReference type="InterPro" id="IPR050229">
    <property type="entry name" value="GlpE_sulfurtransferase"/>
</dbReference>
<comment type="caution">
    <text evidence="2">The sequence shown here is derived from an EMBL/GenBank/DDBJ whole genome shotgun (WGS) entry which is preliminary data.</text>
</comment>
<evidence type="ECO:0000259" key="1">
    <source>
        <dbReference type="PROSITE" id="PS50206"/>
    </source>
</evidence>
<dbReference type="PROSITE" id="PS50206">
    <property type="entry name" value="RHODANESE_3"/>
    <property type="match status" value="1"/>
</dbReference>